<dbReference type="Pfam" id="PF08241">
    <property type="entry name" value="Methyltransf_11"/>
    <property type="match status" value="1"/>
</dbReference>
<gene>
    <name evidence="2" type="ORF">ACFQ1Q_12840</name>
</gene>
<organism evidence="2 3">
    <name type="scientific">Winogradskyella litorisediminis</name>
    <dbReference type="NCBI Taxonomy" id="1156618"/>
    <lineage>
        <taxon>Bacteria</taxon>
        <taxon>Pseudomonadati</taxon>
        <taxon>Bacteroidota</taxon>
        <taxon>Flavobacteriia</taxon>
        <taxon>Flavobacteriales</taxon>
        <taxon>Flavobacteriaceae</taxon>
        <taxon>Winogradskyella</taxon>
    </lineage>
</organism>
<dbReference type="EMBL" id="JBHTJL010000016">
    <property type="protein sequence ID" value="MFD1064137.1"/>
    <property type="molecule type" value="Genomic_DNA"/>
</dbReference>
<dbReference type="InterPro" id="IPR029063">
    <property type="entry name" value="SAM-dependent_MTases_sf"/>
</dbReference>
<dbReference type="InterPro" id="IPR013216">
    <property type="entry name" value="Methyltransf_11"/>
</dbReference>
<dbReference type="CDD" id="cd02440">
    <property type="entry name" value="AdoMet_MTases"/>
    <property type="match status" value="1"/>
</dbReference>
<name>A0ABW3N9C6_9FLAO</name>
<accession>A0ABW3N9C6</accession>
<dbReference type="PANTHER" id="PTHR43591:SF24">
    <property type="entry name" value="2-METHOXY-6-POLYPRENYL-1,4-BENZOQUINOL METHYLASE, MITOCHONDRIAL"/>
    <property type="match status" value="1"/>
</dbReference>
<evidence type="ECO:0000313" key="3">
    <source>
        <dbReference type="Proteomes" id="UP001597013"/>
    </source>
</evidence>
<evidence type="ECO:0000313" key="2">
    <source>
        <dbReference type="EMBL" id="MFD1064137.1"/>
    </source>
</evidence>
<keyword evidence="3" id="KW-1185">Reference proteome</keyword>
<sequence length="236" mass="27433">MNQFLDIELNHSNLDTYNVRNSIHKAIEQFLIDFKGNMLDVGCGKMPYRDFILSNSEVEVYTGLDIETAIIYDDKIKPDFFWDGKEMPFEDNKFDCAICTEVLEHCFEPELLLNEAFRVLKPGGTFFFTVPFLWSLHETPFDAYRYTPFALEHHFGNTGFNIKQINALGGWHASMAQMLGLWIRRSPMSLNKRKFFSFLGRPLIKILLKMDKKQAVVFKEGQMITGVYGIVKKPEF</sequence>
<protein>
    <submittedName>
        <fullName evidence="2">Class I SAM-dependent methyltransferase</fullName>
        <ecNumber evidence="2">2.1.1.-</ecNumber>
    </submittedName>
</protein>
<dbReference type="Gene3D" id="3.40.50.150">
    <property type="entry name" value="Vaccinia Virus protein VP39"/>
    <property type="match status" value="1"/>
</dbReference>
<dbReference type="PANTHER" id="PTHR43591">
    <property type="entry name" value="METHYLTRANSFERASE"/>
    <property type="match status" value="1"/>
</dbReference>
<dbReference type="RefSeq" id="WP_386132209.1">
    <property type="nucleotide sequence ID" value="NZ_JBHTJL010000016.1"/>
</dbReference>
<dbReference type="EC" id="2.1.1.-" evidence="2"/>
<comment type="caution">
    <text evidence="2">The sequence shown here is derived from an EMBL/GenBank/DDBJ whole genome shotgun (WGS) entry which is preliminary data.</text>
</comment>
<keyword evidence="2" id="KW-0808">Transferase</keyword>
<keyword evidence="2" id="KW-0489">Methyltransferase</keyword>
<dbReference type="SUPFAM" id="SSF53335">
    <property type="entry name" value="S-adenosyl-L-methionine-dependent methyltransferases"/>
    <property type="match status" value="1"/>
</dbReference>
<evidence type="ECO:0000259" key="1">
    <source>
        <dbReference type="Pfam" id="PF08241"/>
    </source>
</evidence>
<dbReference type="Proteomes" id="UP001597013">
    <property type="component" value="Unassembled WGS sequence"/>
</dbReference>
<dbReference type="GO" id="GO:0008168">
    <property type="term" value="F:methyltransferase activity"/>
    <property type="evidence" value="ECO:0007669"/>
    <property type="project" value="UniProtKB-KW"/>
</dbReference>
<proteinExistence type="predicted"/>
<reference evidence="3" key="1">
    <citation type="journal article" date="2019" name="Int. J. Syst. Evol. Microbiol.">
        <title>The Global Catalogue of Microorganisms (GCM) 10K type strain sequencing project: providing services to taxonomists for standard genome sequencing and annotation.</title>
        <authorList>
            <consortium name="The Broad Institute Genomics Platform"/>
            <consortium name="The Broad Institute Genome Sequencing Center for Infectious Disease"/>
            <person name="Wu L."/>
            <person name="Ma J."/>
        </authorList>
    </citation>
    <scope>NUCLEOTIDE SEQUENCE [LARGE SCALE GENOMIC DNA]</scope>
    <source>
        <strain evidence="3">CCUG 62215</strain>
    </source>
</reference>
<dbReference type="GO" id="GO:0032259">
    <property type="term" value="P:methylation"/>
    <property type="evidence" value="ECO:0007669"/>
    <property type="project" value="UniProtKB-KW"/>
</dbReference>
<feature type="domain" description="Methyltransferase type 11" evidence="1">
    <location>
        <begin position="39"/>
        <end position="128"/>
    </location>
</feature>